<dbReference type="InterPro" id="IPR026265">
    <property type="entry name" value="LptC"/>
</dbReference>
<dbReference type="EMBL" id="QHKM01000006">
    <property type="protein sequence ID" value="RAK64716.1"/>
    <property type="molecule type" value="Genomic_DNA"/>
</dbReference>
<evidence type="ECO:0000313" key="2">
    <source>
        <dbReference type="Proteomes" id="UP000248553"/>
    </source>
</evidence>
<dbReference type="Pfam" id="PF06835">
    <property type="entry name" value="LptC"/>
    <property type="match status" value="1"/>
</dbReference>
<accession>A0A328BFQ9</accession>
<organism evidence="1 2">
    <name type="scientific">Hymenobacter edaphi</name>
    <dbReference type="NCBI Taxonomy" id="2211146"/>
    <lineage>
        <taxon>Bacteria</taxon>
        <taxon>Pseudomonadati</taxon>
        <taxon>Bacteroidota</taxon>
        <taxon>Cytophagia</taxon>
        <taxon>Cytophagales</taxon>
        <taxon>Hymenobacteraceae</taxon>
        <taxon>Hymenobacter</taxon>
    </lineage>
</organism>
<comment type="caution">
    <text evidence="1">The sequence shown here is derived from an EMBL/GenBank/DDBJ whole genome shotgun (WGS) entry which is preliminary data.</text>
</comment>
<dbReference type="NCBIfam" id="TIGR04409">
    <property type="entry name" value="LptC_YrbK"/>
    <property type="match status" value="1"/>
</dbReference>
<reference evidence="2" key="1">
    <citation type="submission" date="2018-05" db="EMBL/GenBank/DDBJ databases">
        <authorList>
            <person name="Nie L."/>
        </authorList>
    </citation>
    <scope>NUCLEOTIDE SEQUENCE [LARGE SCALE GENOMIC DNA]</scope>
    <source>
        <strain evidence="2">NL</strain>
    </source>
</reference>
<proteinExistence type="predicted"/>
<dbReference type="InterPro" id="IPR010664">
    <property type="entry name" value="LipoPS_assembly_LptC-rel"/>
</dbReference>
<dbReference type="GO" id="GO:0015221">
    <property type="term" value="F:lipopolysaccharide transmembrane transporter activity"/>
    <property type="evidence" value="ECO:0007669"/>
    <property type="project" value="InterPro"/>
</dbReference>
<dbReference type="AlphaFoldDB" id="A0A328BFQ9"/>
<evidence type="ECO:0000313" key="1">
    <source>
        <dbReference type="EMBL" id="RAK64716.1"/>
    </source>
</evidence>
<keyword evidence="2" id="KW-1185">Reference proteome</keyword>
<dbReference type="Proteomes" id="UP000248553">
    <property type="component" value="Unassembled WGS sequence"/>
</dbReference>
<protein>
    <submittedName>
        <fullName evidence="1">LPS export ABC transporter periplasmic protein LptC</fullName>
    </submittedName>
</protein>
<dbReference type="OrthoDB" id="9812080at2"/>
<dbReference type="GO" id="GO:0005886">
    <property type="term" value="C:plasma membrane"/>
    <property type="evidence" value="ECO:0007669"/>
    <property type="project" value="InterPro"/>
</dbReference>
<sequence>MLLLGAALLGGCQDKSTAPKKKVEYKGPTLETTNVLTLFSDSARLQVRLTAKLEQTFENGDLVYPKGVDMNFYAKDGSLVNTLRGDYGKFTRADNKYVVRGHVRVHNQAKQQKLETEELFYDKPRARIYNDTTTAVRIETPTEVLTGFGMEANEDFSRYKIRKPVGVFSVNEAPTN</sequence>
<gene>
    <name evidence="1" type="primary">lptC</name>
    <name evidence="1" type="ORF">DLM85_17515</name>
</gene>
<name>A0A328BFQ9_9BACT</name>
<dbReference type="Gene3D" id="2.60.450.10">
    <property type="entry name" value="Lipopolysaccharide (LPS) transport protein A like domain"/>
    <property type="match status" value="1"/>
</dbReference>